<protein>
    <recommendedName>
        <fullName evidence="1">Reverse transcriptase domain-containing protein</fullName>
    </recommendedName>
</protein>
<dbReference type="PROSITE" id="PS50878">
    <property type="entry name" value="RT_POL"/>
    <property type="match status" value="1"/>
</dbReference>
<dbReference type="AlphaFoldDB" id="A0A4Y2G3Q2"/>
<evidence type="ECO:0000313" key="2">
    <source>
        <dbReference type="EMBL" id="GBM48243.1"/>
    </source>
</evidence>
<name>A0A4Y2G3Q2_ARAVE</name>
<dbReference type="InterPro" id="IPR000477">
    <property type="entry name" value="RT_dom"/>
</dbReference>
<accession>A0A4Y2G3Q2</accession>
<dbReference type="SUPFAM" id="SSF56672">
    <property type="entry name" value="DNA/RNA polymerases"/>
    <property type="match status" value="1"/>
</dbReference>
<dbReference type="GO" id="GO:0071897">
    <property type="term" value="P:DNA biosynthetic process"/>
    <property type="evidence" value="ECO:0007669"/>
    <property type="project" value="UniProtKB-ARBA"/>
</dbReference>
<dbReference type="Proteomes" id="UP000499080">
    <property type="component" value="Unassembled WGS sequence"/>
</dbReference>
<evidence type="ECO:0000259" key="1">
    <source>
        <dbReference type="PROSITE" id="PS50878"/>
    </source>
</evidence>
<keyword evidence="3" id="KW-1185">Reference proteome</keyword>
<proteinExistence type="predicted"/>
<sequence length="90" mass="10004">MGCPQGSCSGPALWNRVASESLKDWPENTAIQAFADDFVIVSDASKKLKIENQINAAIEKFIQLEFRSTRSTKINFKFLQAKFNTSSSSN</sequence>
<comment type="caution">
    <text evidence="2">The sequence shown here is derived from an EMBL/GenBank/DDBJ whole genome shotgun (WGS) entry which is preliminary data.</text>
</comment>
<dbReference type="Pfam" id="PF00078">
    <property type="entry name" value="RVT_1"/>
    <property type="match status" value="1"/>
</dbReference>
<gene>
    <name evidence="2" type="ORF">AVEN_72508_1</name>
</gene>
<dbReference type="OrthoDB" id="4368687at2759"/>
<dbReference type="EMBL" id="BGPR01001207">
    <property type="protein sequence ID" value="GBM48243.1"/>
    <property type="molecule type" value="Genomic_DNA"/>
</dbReference>
<organism evidence="2 3">
    <name type="scientific">Araneus ventricosus</name>
    <name type="common">Orbweaver spider</name>
    <name type="synonym">Epeira ventricosa</name>
    <dbReference type="NCBI Taxonomy" id="182803"/>
    <lineage>
        <taxon>Eukaryota</taxon>
        <taxon>Metazoa</taxon>
        <taxon>Ecdysozoa</taxon>
        <taxon>Arthropoda</taxon>
        <taxon>Chelicerata</taxon>
        <taxon>Arachnida</taxon>
        <taxon>Araneae</taxon>
        <taxon>Araneomorphae</taxon>
        <taxon>Entelegynae</taxon>
        <taxon>Araneoidea</taxon>
        <taxon>Araneidae</taxon>
        <taxon>Araneus</taxon>
    </lineage>
</organism>
<reference evidence="2 3" key="1">
    <citation type="journal article" date="2019" name="Sci. Rep.">
        <title>Orb-weaving spider Araneus ventricosus genome elucidates the spidroin gene catalogue.</title>
        <authorList>
            <person name="Kono N."/>
            <person name="Nakamura H."/>
            <person name="Ohtoshi R."/>
            <person name="Moran D.A.P."/>
            <person name="Shinohara A."/>
            <person name="Yoshida Y."/>
            <person name="Fujiwara M."/>
            <person name="Mori M."/>
            <person name="Tomita M."/>
            <person name="Arakawa K."/>
        </authorList>
    </citation>
    <scope>NUCLEOTIDE SEQUENCE [LARGE SCALE GENOMIC DNA]</scope>
</reference>
<feature type="domain" description="Reverse transcriptase" evidence="1">
    <location>
        <begin position="1"/>
        <end position="90"/>
    </location>
</feature>
<evidence type="ECO:0000313" key="3">
    <source>
        <dbReference type="Proteomes" id="UP000499080"/>
    </source>
</evidence>
<dbReference type="InterPro" id="IPR043502">
    <property type="entry name" value="DNA/RNA_pol_sf"/>
</dbReference>